<keyword evidence="3" id="KW-1185">Reference proteome</keyword>
<dbReference type="Pfam" id="PF00078">
    <property type="entry name" value="RVT_1"/>
    <property type="match status" value="1"/>
</dbReference>
<dbReference type="InterPro" id="IPR043128">
    <property type="entry name" value="Rev_trsase/Diguanyl_cyclase"/>
</dbReference>
<dbReference type="InterPro" id="IPR053134">
    <property type="entry name" value="RNA-dir_DNA_polymerase"/>
</dbReference>
<comment type="caution">
    <text evidence="2">The sequence shown here is derived from an EMBL/GenBank/DDBJ whole genome shotgun (WGS) entry which is preliminary data.</text>
</comment>
<dbReference type="EMBL" id="JBBNAF010000005">
    <property type="protein sequence ID" value="KAK9142947.1"/>
    <property type="molecule type" value="Genomic_DNA"/>
</dbReference>
<evidence type="ECO:0000313" key="2">
    <source>
        <dbReference type="EMBL" id="KAK9142947.1"/>
    </source>
</evidence>
<organism evidence="2 3">
    <name type="scientific">Stephania yunnanensis</name>
    <dbReference type="NCBI Taxonomy" id="152371"/>
    <lineage>
        <taxon>Eukaryota</taxon>
        <taxon>Viridiplantae</taxon>
        <taxon>Streptophyta</taxon>
        <taxon>Embryophyta</taxon>
        <taxon>Tracheophyta</taxon>
        <taxon>Spermatophyta</taxon>
        <taxon>Magnoliopsida</taxon>
        <taxon>Ranunculales</taxon>
        <taxon>Menispermaceae</taxon>
        <taxon>Menispermoideae</taxon>
        <taxon>Cissampelideae</taxon>
        <taxon>Stephania</taxon>
    </lineage>
</organism>
<name>A0AAP0JZD8_9MAGN</name>
<dbReference type="SUPFAM" id="SSF56672">
    <property type="entry name" value="DNA/RNA polymerases"/>
    <property type="match status" value="1"/>
</dbReference>
<feature type="domain" description="Reverse transcriptase" evidence="1">
    <location>
        <begin position="1"/>
        <end position="83"/>
    </location>
</feature>
<dbReference type="InterPro" id="IPR043502">
    <property type="entry name" value="DNA/RNA_pol_sf"/>
</dbReference>
<dbReference type="PANTHER" id="PTHR24559">
    <property type="entry name" value="TRANSPOSON TY3-I GAG-POL POLYPROTEIN"/>
    <property type="match status" value="1"/>
</dbReference>
<dbReference type="Gene3D" id="3.30.70.270">
    <property type="match status" value="1"/>
</dbReference>
<dbReference type="AlphaFoldDB" id="A0AAP0JZD8"/>
<gene>
    <name evidence="2" type="ORF">Syun_012347</name>
</gene>
<reference evidence="2 3" key="1">
    <citation type="submission" date="2024-01" db="EMBL/GenBank/DDBJ databases">
        <title>Genome assemblies of Stephania.</title>
        <authorList>
            <person name="Yang L."/>
        </authorList>
    </citation>
    <scope>NUCLEOTIDE SEQUENCE [LARGE SCALE GENOMIC DNA]</scope>
    <source>
        <strain evidence="2">YNDBR</strain>
        <tissue evidence="2">Leaf</tissue>
    </source>
</reference>
<dbReference type="PROSITE" id="PS50878">
    <property type="entry name" value="RT_POL"/>
    <property type="match status" value="1"/>
</dbReference>
<sequence>MPFGLTNAPAMFMDLMHRVMREYLDRFVIVFIDDILIYSGTREEHEGIYEQSVADFERSSICLPSSSKCEFWLSEVRFLGHVVGATGVLVDPREG</sequence>
<dbReference type="InterPro" id="IPR000477">
    <property type="entry name" value="RT_dom"/>
</dbReference>
<evidence type="ECO:0000313" key="3">
    <source>
        <dbReference type="Proteomes" id="UP001420932"/>
    </source>
</evidence>
<dbReference type="Proteomes" id="UP001420932">
    <property type="component" value="Unassembled WGS sequence"/>
</dbReference>
<protein>
    <recommendedName>
        <fullName evidence="1">Reverse transcriptase domain-containing protein</fullName>
    </recommendedName>
</protein>
<dbReference type="PANTHER" id="PTHR24559:SF444">
    <property type="entry name" value="REVERSE TRANSCRIPTASE DOMAIN-CONTAINING PROTEIN"/>
    <property type="match status" value="1"/>
</dbReference>
<dbReference type="CDD" id="cd01647">
    <property type="entry name" value="RT_LTR"/>
    <property type="match status" value="1"/>
</dbReference>
<evidence type="ECO:0000259" key="1">
    <source>
        <dbReference type="PROSITE" id="PS50878"/>
    </source>
</evidence>
<accession>A0AAP0JZD8</accession>
<proteinExistence type="predicted"/>